<dbReference type="CDD" id="cd07344">
    <property type="entry name" value="M48_yhfN_like"/>
    <property type="match status" value="1"/>
</dbReference>
<dbReference type="PANTHER" id="PTHR30399">
    <property type="entry name" value="UNCHARACTERIZED PROTEIN YGJP"/>
    <property type="match status" value="1"/>
</dbReference>
<proteinExistence type="predicted"/>
<dbReference type="RefSeq" id="WP_072708191.1">
    <property type="nucleotide sequence ID" value="NZ_FMJB01000063.1"/>
</dbReference>
<protein>
    <recommendedName>
        <fullName evidence="1">YgjP-like metallopeptidase domain-containing protein</fullName>
    </recommendedName>
</protein>
<keyword evidence="3" id="KW-1185">Reference proteome</keyword>
<dbReference type="EMBL" id="FMJB01000063">
    <property type="protein sequence ID" value="SCM69023.1"/>
    <property type="molecule type" value="Genomic_DNA"/>
</dbReference>
<dbReference type="AlphaFoldDB" id="A0A1M4N2F3"/>
<sequence>MGQHILSGNPPVPVVLRRSARARRFTLRVSRLDGRVTLTLPTAASEREGLAFVREKEGWIRNQLEQHVPTQTLAVGGVVPFEGRPRRISVTDGARVVLTDNEIALPRGGQNAGARIKGFFRERARSRFAEAAHHYAGRLDRAYSAILLKDTRSRWGSCTHDGKLMFSWRLIMAPPDVLDYVAAHEVAHLQHMDHSAAFWGAVEQIYGPCAKQREWLRRDGAKLHAFRFED</sequence>
<organism evidence="2 3">
    <name type="scientific">Donghicola eburneus</name>
    <dbReference type="NCBI Taxonomy" id="393278"/>
    <lineage>
        <taxon>Bacteria</taxon>
        <taxon>Pseudomonadati</taxon>
        <taxon>Pseudomonadota</taxon>
        <taxon>Alphaproteobacteria</taxon>
        <taxon>Rhodobacterales</taxon>
        <taxon>Roseobacteraceae</taxon>
        <taxon>Donghicola</taxon>
    </lineage>
</organism>
<accession>A0A1M4N2F3</accession>
<reference evidence="3" key="1">
    <citation type="submission" date="2016-09" db="EMBL/GenBank/DDBJ databases">
        <authorList>
            <person name="Wibberg D."/>
        </authorList>
    </citation>
    <scope>NUCLEOTIDE SEQUENCE [LARGE SCALE GENOMIC DNA]</scope>
</reference>
<evidence type="ECO:0000313" key="3">
    <source>
        <dbReference type="Proteomes" id="UP000184085"/>
    </source>
</evidence>
<feature type="domain" description="YgjP-like metallopeptidase" evidence="1">
    <location>
        <begin position="24"/>
        <end position="218"/>
    </location>
</feature>
<dbReference type="InterPro" id="IPR053136">
    <property type="entry name" value="UTP_pyrophosphatase-like"/>
</dbReference>
<evidence type="ECO:0000313" key="2">
    <source>
        <dbReference type="EMBL" id="SCM69023.1"/>
    </source>
</evidence>
<name>A0A1M4N2F3_9RHOB</name>
<dbReference type="InterPro" id="IPR002725">
    <property type="entry name" value="YgjP-like_metallopeptidase"/>
</dbReference>
<dbReference type="Proteomes" id="UP000184085">
    <property type="component" value="Unassembled WGS sequence"/>
</dbReference>
<dbReference type="Pfam" id="PF01863">
    <property type="entry name" value="YgjP-like"/>
    <property type="match status" value="1"/>
</dbReference>
<dbReference type="PANTHER" id="PTHR30399:SF1">
    <property type="entry name" value="UTP PYROPHOSPHATASE"/>
    <property type="match status" value="1"/>
</dbReference>
<dbReference type="Gene3D" id="3.30.2010.10">
    <property type="entry name" value="Metalloproteases ('zincins'), catalytic domain"/>
    <property type="match status" value="1"/>
</dbReference>
<evidence type="ECO:0000259" key="1">
    <source>
        <dbReference type="Pfam" id="PF01863"/>
    </source>
</evidence>
<gene>
    <name evidence="2" type="ORF">KARMA_3255</name>
</gene>